<organism evidence="2">
    <name type="scientific">Streptomyces sp. SID12501</name>
    <dbReference type="NCBI Taxonomy" id="2706042"/>
    <lineage>
        <taxon>Bacteria</taxon>
        <taxon>Bacillati</taxon>
        <taxon>Actinomycetota</taxon>
        <taxon>Actinomycetes</taxon>
        <taxon>Kitasatosporales</taxon>
        <taxon>Streptomycetaceae</taxon>
        <taxon>Streptomyces</taxon>
    </lineage>
</organism>
<dbReference type="EMBL" id="JAAGLU010000004">
    <property type="protein sequence ID" value="NEC85500.1"/>
    <property type="molecule type" value="Genomic_DNA"/>
</dbReference>
<gene>
    <name evidence="2" type="ORF">G3I71_06575</name>
</gene>
<dbReference type="InterPro" id="IPR047951">
    <property type="entry name" value="Transpos_ISL3"/>
</dbReference>
<dbReference type="Pfam" id="PF01610">
    <property type="entry name" value="DDE_Tnp_ISL3"/>
    <property type="match status" value="1"/>
</dbReference>
<proteinExistence type="predicted"/>
<dbReference type="PANTHER" id="PTHR33498">
    <property type="entry name" value="TRANSPOSASE FOR INSERTION SEQUENCE ELEMENT IS1557"/>
    <property type="match status" value="1"/>
</dbReference>
<dbReference type="RefSeq" id="WP_164312953.1">
    <property type="nucleotide sequence ID" value="NZ_JAAGLU010000004.1"/>
</dbReference>
<dbReference type="InterPro" id="IPR002560">
    <property type="entry name" value="Transposase_DDE"/>
</dbReference>
<comment type="caution">
    <text evidence="2">The sequence shown here is derived from an EMBL/GenBank/DDBJ whole genome shotgun (WGS) entry which is preliminary data.</text>
</comment>
<dbReference type="AlphaFoldDB" id="A0A6B3BIA3"/>
<evidence type="ECO:0000313" key="2">
    <source>
        <dbReference type="EMBL" id="NEC85500.1"/>
    </source>
</evidence>
<feature type="domain" description="Transposase IS204/IS1001/IS1096/IS1165 DDE" evidence="1">
    <location>
        <begin position="41"/>
        <end position="130"/>
    </location>
</feature>
<dbReference type="PANTHER" id="PTHR33498:SF1">
    <property type="entry name" value="TRANSPOSASE FOR INSERTION SEQUENCE ELEMENT IS1557"/>
    <property type="match status" value="1"/>
</dbReference>
<sequence length="136" mass="14694">MLAGRPGARMAALLGIRVAKDTLLQLLRTMPDRREGPVRVLSVDDFALCKGDSYATVLVDLEAHRPVDVLPGRDAGPLVAWLTGHPEVEIICRDRAGAYAEGARTGAPQAVQVADGWHLWRNLAEAVEKTLGSHHT</sequence>
<reference evidence="2" key="1">
    <citation type="submission" date="2020-01" db="EMBL/GenBank/DDBJ databases">
        <title>Insect and environment-associated Actinomycetes.</title>
        <authorList>
            <person name="Currrie C."/>
            <person name="Chevrette M."/>
            <person name="Carlson C."/>
            <person name="Stubbendieck R."/>
            <person name="Wendt-Pienkowski E."/>
        </authorList>
    </citation>
    <scope>NUCLEOTIDE SEQUENCE</scope>
    <source>
        <strain evidence="2">SID12501</strain>
    </source>
</reference>
<protein>
    <submittedName>
        <fullName evidence="2">Transposase</fullName>
    </submittedName>
</protein>
<evidence type="ECO:0000259" key="1">
    <source>
        <dbReference type="Pfam" id="PF01610"/>
    </source>
</evidence>
<name>A0A6B3BIA3_9ACTN</name>
<accession>A0A6B3BIA3</accession>